<sequence>MTPLRRAHRAIPANKFKKFRSFVPYRGQRRSLKRKRLSFIFASTELAAHLHANGITELVVTGAVAGFCINSTVRAGADLGFDMTVVEDAVIGFGLPGAGLSARAIFDVTMAHLAADFANVTDTAAVLNS</sequence>
<comment type="caution">
    <text evidence="3">The sequence shown here is derived from an EMBL/GenBank/DDBJ whole genome shotgun (WGS) entry which is preliminary data.</text>
</comment>
<dbReference type="Pfam" id="PF00857">
    <property type="entry name" value="Isochorismatase"/>
    <property type="match status" value="1"/>
</dbReference>
<keyword evidence="4" id="KW-1185">Reference proteome</keyword>
<dbReference type="Proteomes" id="UP000196878">
    <property type="component" value="Unassembled WGS sequence"/>
</dbReference>
<organism evidence="3 4">
    <name type="scientific">Haematobacter genomosp. 1</name>
    <dbReference type="NCBI Taxonomy" id="366618"/>
    <lineage>
        <taxon>Bacteria</taxon>
        <taxon>Pseudomonadati</taxon>
        <taxon>Pseudomonadota</taxon>
        <taxon>Alphaproteobacteria</taxon>
        <taxon>Rhodobacterales</taxon>
        <taxon>Paracoccaceae</taxon>
        <taxon>Haematobacter</taxon>
    </lineage>
</organism>
<dbReference type="EMBL" id="NIPW01000016">
    <property type="protein sequence ID" value="OWJ77759.1"/>
    <property type="molecule type" value="Genomic_DNA"/>
</dbReference>
<dbReference type="PANTHER" id="PTHR43540:SF1">
    <property type="entry name" value="ISOCHORISMATASE HYDROLASE"/>
    <property type="match status" value="1"/>
</dbReference>
<name>A0A212AB48_9RHOB</name>
<dbReference type="InterPro" id="IPR050272">
    <property type="entry name" value="Isochorismatase-like_hydrls"/>
</dbReference>
<evidence type="ECO:0000256" key="1">
    <source>
        <dbReference type="ARBA" id="ARBA00022801"/>
    </source>
</evidence>
<proteinExistence type="predicted"/>
<accession>A0A212AB48</accession>
<dbReference type="InterPro" id="IPR000868">
    <property type="entry name" value="Isochorismatase-like_dom"/>
</dbReference>
<dbReference type="GO" id="GO:0016787">
    <property type="term" value="F:hydrolase activity"/>
    <property type="evidence" value="ECO:0007669"/>
    <property type="project" value="UniProtKB-KW"/>
</dbReference>
<gene>
    <name evidence="3" type="ORF">CDV49_10735</name>
</gene>
<dbReference type="PANTHER" id="PTHR43540">
    <property type="entry name" value="PEROXYUREIDOACRYLATE/UREIDOACRYLATE AMIDOHYDROLASE-RELATED"/>
    <property type="match status" value="1"/>
</dbReference>
<keyword evidence="1" id="KW-0378">Hydrolase</keyword>
<dbReference type="InterPro" id="IPR036380">
    <property type="entry name" value="Isochorismatase-like_sf"/>
</dbReference>
<dbReference type="SUPFAM" id="SSF52499">
    <property type="entry name" value="Isochorismatase-like hydrolases"/>
    <property type="match status" value="1"/>
</dbReference>
<evidence type="ECO:0000313" key="3">
    <source>
        <dbReference type="EMBL" id="OWJ77759.1"/>
    </source>
</evidence>
<dbReference type="OrthoDB" id="9796485at2"/>
<dbReference type="Gene3D" id="3.40.50.850">
    <property type="entry name" value="Isochorismatase-like"/>
    <property type="match status" value="1"/>
</dbReference>
<protein>
    <recommendedName>
        <fullName evidence="2">Isochorismatase-like domain-containing protein</fullName>
    </recommendedName>
</protein>
<dbReference type="AlphaFoldDB" id="A0A212AB48"/>
<evidence type="ECO:0000259" key="2">
    <source>
        <dbReference type="Pfam" id="PF00857"/>
    </source>
</evidence>
<reference evidence="3 4" key="1">
    <citation type="submission" date="2016-12" db="EMBL/GenBank/DDBJ databases">
        <title>Comparison of Traditional DNA-DNA Hybridization with In Silico Genomic Analysis.</title>
        <authorList>
            <person name="Nicholson A.C."/>
            <person name="Humrighouse B.W."/>
            <person name="Graziano J."/>
            <person name="Lasker B."/>
            <person name="Whitney A.M."/>
            <person name="Mcquiston J.R."/>
        </authorList>
    </citation>
    <scope>NUCLEOTIDE SEQUENCE [LARGE SCALE GENOMIC DNA]</scope>
    <source>
        <strain evidence="3 4">H2240</strain>
    </source>
</reference>
<feature type="domain" description="Isochorismatase-like" evidence="2">
    <location>
        <begin position="30"/>
        <end position="94"/>
    </location>
</feature>
<evidence type="ECO:0000313" key="4">
    <source>
        <dbReference type="Proteomes" id="UP000196878"/>
    </source>
</evidence>